<dbReference type="Pfam" id="PF00069">
    <property type="entry name" value="Pkinase"/>
    <property type="match status" value="2"/>
</dbReference>
<dbReference type="PROSITE" id="PS00108">
    <property type="entry name" value="PROTEIN_KINASE_ST"/>
    <property type="match status" value="1"/>
</dbReference>
<dbReference type="Proteomes" id="UP001189429">
    <property type="component" value="Unassembled WGS sequence"/>
</dbReference>
<evidence type="ECO:0000313" key="4">
    <source>
        <dbReference type="Proteomes" id="UP001189429"/>
    </source>
</evidence>
<feature type="region of interest" description="Disordered" evidence="1">
    <location>
        <begin position="139"/>
        <end position="166"/>
    </location>
</feature>
<sequence>MMVVELVEGGSLTSMIASEGRLDERTSRDIVRQALAGIKFMHDRQVLHRDLKCDNILVRRNGATGDLDVKLIDFGIARIFSGSYVQSCVGTMEIMAPEVVRAKLMLAPGGEDARITQHAGPIRVPPGAVPGLRPCHGPPRWAGGAGQRPGARRPGRGARRPRGLGCREDQRHPEVMELPFLPDPEAPGEPSIVGTLQGLESAFTAEFLELPRRQFTEAVDFWGLGCVLYTMLAGKVPFETEASILDGDFSRDPIAHCSGDARHLINILLNVDPSERAGCGQVEAHPWLANNA</sequence>
<dbReference type="InterPro" id="IPR000719">
    <property type="entry name" value="Prot_kinase_dom"/>
</dbReference>
<gene>
    <name evidence="3" type="ORF">PCOR1329_LOCUS2703</name>
</gene>
<keyword evidence="4" id="KW-1185">Reference proteome</keyword>
<name>A0ABN9PKI5_9DINO</name>
<organism evidence="3 4">
    <name type="scientific">Prorocentrum cordatum</name>
    <dbReference type="NCBI Taxonomy" id="2364126"/>
    <lineage>
        <taxon>Eukaryota</taxon>
        <taxon>Sar</taxon>
        <taxon>Alveolata</taxon>
        <taxon>Dinophyceae</taxon>
        <taxon>Prorocentrales</taxon>
        <taxon>Prorocentraceae</taxon>
        <taxon>Prorocentrum</taxon>
    </lineage>
</organism>
<protein>
    <recommendedName>
        <fullName evidence="2">Protein kinase domain-containing protein</fullName>
    </recommendedName>
</protein>
<dbReference type="SMART" id="SM00220">
    <property type="entry name" value="S_TKc"/>
    <property type="match status" value="1"/>
</dbReference>
<dbReference type="InterPro" id="IPR008271">
    <property type="entry name" value="Ser/Thr_kinase_AS"/>
</dbReference>
<dbReference type="PANTHER" id="PTHR24345">
    <property type="entry name" value="SERINE/THREONINE-PROTEIN KINASE PLK"/>
    <property type="match status" value="1"/>
</dbReference>
<proteinExistence type="predicted"/>
<dbReference type="EMBL" id="CAUYUJ010000681">
    <property type="protein sequence ID" value="CAK0791937.1"/>
    <property type="molecule type" value="Genomic_DNA"/>
</dbReference>
<dbReference type="Gene3D" id="1.10.510.10">
    <property type="entry name" value="Transferase(Phosphotransferase) domain 1"/>
    <property type="match status" value="2"/>
</dbReference>
<feature type="compositionally biased region" description="Basic residues" evidence="1">
    <location>
        <begin position="150"/>
        <end position="162"/>
    </location>
</feature>
<dbReference type="PROSITE" id="PS50011">
    <property type="entry name" value="PROTEIN_KINASE_DOM"/>
    <property type="match status" value="1"/>
</dbReference>
<feature type="domain" description="Protein kinase" evidence="2">
    <location>
        <begin position="1"/>
        <end position="288"/>
    </location>
</feature>
<evidence type="ECO:0000313" key="3">
    <source>
        <dbReference type="EMBL" id="CAK0791937.1"/>
    </source>
</evidence>
<accession>A0ABN9PKI5</accession>
<evidence type="ECO:0000259" key="2">
    <source>
        <dbReference type="PROSITE" id="PS50011"/>
    </source>
</evidence>
<comment type="caution">
    <text evidence="3">The sequence shown here is derived from an EMBL/GenBank/DDBJ whole genome shotgun (WGS) entry which is preliminary data.</text>
</comment>
<reference evidence="3" key="1">
    <citation type="submission" date="2023-10" db="EMBL/GenBank/DDBJ databases">
        <authorList>
            <person name="Chen Y."/>
            <person name="Shah S."/>
            <person name="Dougan E. K."/>
            <person name="Thang M."/>
            <person name="Chan C."/>
        </authorList>
    </citation>
    <scope>NUCLEOTIDE SEQUENCE [LARGE SCALE GENOMIC DNA]</scope>
</reference>
<evidence type="ECO:0000256" key="1">
    <source>
        <dbReference type="SAM" id="MobiDB-lite"/>
    </source>
</evidence>
<dbReference type="InterPro" id="IPR011009">
    <property type="entry name" value="Kinase-like_dom_sf"/>
</dbReference>
<dbReference type="SUPFAM" id="SSF56112">
    <property type="entry name" value="Protein kinase-like (PK-like)"/>
    <property type="match status" value="2"/>
</dbReference>